<dbReference type="AlphaFoldDB" id="A0AAU7TGX4"/>
<evidence type="ECO:0000256" key="3">
    <source>
        <dbReference type="ARBA" id="ARBA00023027"/>
    </source>
</evidence>
<accession>A0AAU7TGX4</accession>
<feature type="domain" description="NAD-dependent epimerase/dehydratase" evidence="5">
    <location>
        <begin position="42"/>
        <end position="199"/>
    </location>
</feature>
<proteinExistence type="inferred from homology"/>
<name>A0AAU7TGX4_9ACTN</name>
<dbReference type="GO" id="GO:0016491">
    <property type="term" value="F:oxidoreductase activity"/>
    <property type="evidence" value="ECO:0007669"/>
    <property type="project" value="UniProtKB-KW"/>
</dbReference>
<evidence type="ECO:0000313" key="6">
    <source>
        <dbReference type="EMBL" id="XBV26083.1"/>
    </source>
</evidence>
<dbReference type="SUPFAM" id="SSF51735">
    <property type="entry name" value="NAD(P)-binding Rossmann-fold domains"/>
    <property type="match status" value="1"/>
</dbReference>
<protein>
    <submittedName>
        <fullName evidence="6">NAD(P)-dependent oxidoreductase</fullName>
    </submittedName>
</protein>
<evidence type="ECO:0000259" key="5">
    <source>
        <dbReference type="Pfam" id="PF01370"/>
    </source>
</evidence>
<feature type="region of interest" description="Disordered" evidence="4">
    <location>
        <begin position="1"/>
        <end position="36"/>
    </location>
</feature>
<organism evidence="6">
    <name type="scientific">Kribbella sp. HUAS MG21</name>
    <dbReference type="NCBI Taxonomy" id="3160966"/>
    <lineage>
        <taxon>Bacteria</taxon>
        <taxon>Bacillati</taxon>
        <taxon>Actinomycetota</taxon>
        <taxon>Actinomycetes</taxon>
        <taxon>Propionibacteriales</taxon>
        <taxon>Kribbellaceae</taxon>
        <taxon>Kribbella</taxon>
    </lineage>
</organism>
<evidence type="ECO:0000256" key="4">
    <source>
        <dbReference type="SAM" id="MobiDB-lite"/>
    </source>
</evidence>
<keyword evidence="2" id="KW-0560">Oxidoreductase</keyword>
<reference evidence="6" key="1">
    <citation type="submission" date="2024-06" db="EMBL/GenBank/DDBJ databases">
        <title>Kribbella sp. strain HUAS MG21 genome sequences.</title>
        <authorList>
            <person name="Mo P."/>
        </authorList>
    </citation>
    <scope>NUCLEOTIDE SEQUENCE</scope>
    <source>
        <strain evidence="6">HUAS MG21</strain>
    </source>
</reference>
<dbReference type="Pfam" id="PF01370">
    <property type="entry name" value="Epimerase"/>
    <property type="match status" value="1"/>
</dbReference>
<dbReference type="EMBL" id="CP158165">
    <property type="protein sequence ID" value="XBV26083.1"/>
    <property type="molecule type" value="Genomic_DNA"/>
</dbReference>
<gene>
    <name evidence="6" type="ORF">ABN611_06575</name>
</gene>
<dbReference type="PANTHER" id="PTHR43103:SF5">
    <property type="entry name" value="4-EPIMERASE, PUTATIVE (AFU_ORTHOLOGUE AFUA_7G00360)-RELATED"/>
    <property type="match status" value="1"/>
</dbReference>
<dbReference type="InterPro" id="IPR001509">
    <property type="entry name" value="Epimerase_deHydtase"/>
</dbReference>
<comment type="similarity">
    <text evidence="1">Belongs to the NAD(P)-dependent epimerase/dehydratase family.</text>
</comment>
<feature type="region of interest" description="Disordered" evidence="4">
    <location>
        <begin position="261"/>
        <end position="290"/>
    </location>
</feature>
<dbReference type="RefSeq" id="WP_350278888.1">
    <property type="nucleotide sequence ID" value="NZ_CP158165.1"/>
</dbReference>
<keyword evidence="3" id="KW-0520">NAD</keyword>
<dbReference type="Gene3D" id="3.40.50.720">
    <property type="entry name" value="NAD(P)-binding Rossmann-like Domain"/>
    <property type="match status" value="1"/>
</dbReference>
<sequence length="290" mass="31190">MFEVLTQKPKCSNNFGHSSRDGPGPGDLDDDMDGGQDSAPLVVVTGGLGRVATVVMPWLRKQYRVRLVDRAATATRSGELVQADIGDPEAARAALAGADAVLHLAGNSSPWQTWDSVYAANVWTTQVVLEAAAAIAVPKLVLASSLHAAGEYNRPQYWPVDPRLDPRPCCPYGLGKVVLEALGRTHADRTGASVTCLRLGLTGWPPSERRYLGQWLSDDDAGRLMLAALTSTERYGVHFGVSANTRNHWDTTSARHELGYRPEDDSEALADRAGPSSGPVCRLFDPETSD</sequence>
<dbReference type="PANTHER" id="PTHR43103">
    <property type="entry name" value="NUCLEOSIDE-DIPHOSPHATE-SUGAR EPIMERASE"/>
    <property type="match status" value="1"/>
</dbReference>
<dbReference type="InterPro" id="IPR036291">
    <property type="entry name" value="NAD(P)-bd_dom_sf"/>
</dbReference>
<evidence type="ECO:0000256" key="1">
    <source>
        <dbReference type="ARBA" id="ARBA00007637"/>
    </source>
</evidence>
<evidence type="ECO:0000256" key="2">
    <source>
        <dbReference type="ARBA" id="ARBA00023002"/>
    </source>
</evidence>